<evidence type="ECO:0000313" key="9">
    <source>
        <dbReference type="Proteomes" id="UP000800092"/>
    </source>
</evidence>
<evidence type="ECO:0000313" key="8">
    <source>
        <dbReference type="EMBL" id="KAF2228757.1"/>
    </source>
</evidence>
<comment type="similarity">
    <text evidence="5">Belongs to the SAT4 family.</text>
</comment>
<keyword evidence="9" id="KW-1185">Reference proteome</keyword>
<sequence length="390" mass="43345">MPFSASPEALGQPIALPPPGQTTNLLNPPDNSWEVYTTAAICLPLVFGFASLRYWAKAYLIKQWTWDDLTCALGLIATITYVGVTIAASTGKVYGRHIWDVILGDLLNVDNQSVPHLRVSFVILCLYPICIWTVKASLFVLYLHVFAPIRWLYLQVVCGIVATAVFYLTVLAINISLCYSKSGQSELAYANSMNQPKCLQAEPKISLAMGIMNVIIDVYMIIIPLPTIWLMQMPLKRKIGVSSMFLTGIIACVASIICLRFRTRDVEVQDPTWSVIPVWVLTIVEMAASMIVCCMPTAAAVFKHYRIPITTVFSNHKQSQRIGSNTEEAGPHFIYESHVVSNAGVMSEGKLWRGSRDASNLRMKHGSMDIVPLKSTEITLTREVDIRRDG</sequence>
<evidence type="ECO:0000256" key="3">
    <source>
        <dbReference type="ARBA" id="ARBA00022989"/>
    </source>
</evidence>
<feature type="transmembrane region" description="Helical" evidence="6">
    <location>
        <begin position="275"/>
        <end position="302"/>
    </location>
</feature>
<evidence type="ECO:0000256" key="1">
    <source>
        <dbReference type="ARBA" id="ARBA00004141"/>
    </source>
</evidence>
<dbReference type="InterPro" id="IPR052337">
    <property type="entry name" value="SAT4-like"/>
</dbReference>
<feature type="transmembrane region" description="Helical" evidence="6">
    <location>
        <begin position="121"/>
        <end position="145"/>
    </location>
</feature>
<organism evidence="8 9">
    <name type="scientific">Viridothelium virens</name>
    <name type="common">Speckled blister lichen</name>
    <name type="synonym">Trypethelium virens</name>
    <dbReference type="NCBI Taxonomy" id="1048519"/>
    <lineage>
        <taxon>Eukaryota</taxon>
        <taxon>Fungi</taxon>
        <taxon>Dikarya</taxon>
        <taxon>Ascomycota</taxon>
        <taxon>Pezizomycotina</taxon>
        <taxon>Dothideomycetes</taxon>
        <taxon>Dothideomycetes incertae sedis</taxon>
        <taxon>Trypetheliales</taxon>
        <taxon>Trypetheliaceae</taxon>
        <taxon>Viridothelium</taxon>
    </lineage>
</organism>
<feature type="transmembrane region" description="Helical" evidence="6">
    <location>
        <begin position="68"/>
        <end position="88"/>
    </location>
</feature>
<comment type="subcellular location">
    <subcellularLocation>
        <location evidence="1">Membrane</location>
        <topology evidence="1">Multi-pass membrane protein</topology>
    </subcellularLocation>
</comment>
<dbReference type="GO" id="GO:0016020">
    <property type="term" value="C:membrane"/>
    <property type="evidence" value="ECO:0007669"/>
    <property type="project" value="UniProtKB-SubCell"/>
</dbReference>
<dbReference type="Pfam" id="PF20684">
    <property type="entry name" value="Fung_rhodopsin"/>
    <property type="match status" value="1"/>
</dbReference>
<protein>
    <recommendedName>
        <fullName evidence="7">Rhodopsin domain-containing protein</fullName>
    </recommendedName>
</protein>
<keyword evidence="2 6" id="KW-0812">Transmembrane</keyword>
<feature type="transmembrane region" description="Helical" evidence="6">
    <location>
        <begin position="152"/>
        <end position="177"/>
    </location>
</feature>
<keyword evidence="3 6" id="KW-1133">Transmembrane helix</keyword>
<dbReference type="AlphaFoldDB" id="A0A6A6GSV1"/>
<name>A0A6A6GSV1_VIRVR</name>
<feature type="domain" description="Rhodopsin" evidence="7">
    <location>
        <begin position="52"/>
        <end position="303"/>
    </location>
</feature>
<evidence type="ECO:0000259" key="7">
    <source>
        <dbReference type="Pfam" id="PF20684"/>
    </source>
</evidence>
<evidence type="ECO:0000256" key="6">
    <source>
        <dbReference type="SAM" id="Phobius"/>
    </source>
</evidence>
<feature type="transmembrane region" description="Helical" evidence="6">
    <location>
        <begin position="35"/>
        <end position="56"/>
    </location>
</feature>
<feature type="transmembrane region" description="Helical" evidence="6">
    <location>
        <begin position="205"/>
        <end position="231"/>
    </location>
</feature>
<accession>A0A6A6GSV1</accession>
<dbReference type="InterPro" id="IPR049326">
    <property type="entry name" value="Rhodopsin_dom_fungi"/>
</dbReference>
<proteinExistence type="inferred from homology"/>
<dbReference type="EMBL" id="ML991894">
    <property type="protein sequence ID" value="KAF2228757.1"/>
    <property type="molecule type" value="Genomic_DNA"/>
</dbReference>
<dbReference type="OrthoDB" id="444631at2759"/>
<feature type="transmembrane region" description="Helical" evidence="6">
    <location>
        <begin position="243"/>
        <end position="263"/>
    </location>
</feature>
<evidence type="ECO:0000256" key="5">
    <source>
        <dbReference type="ARBA" id="ARBA00038359"/>
    </source>
</evidence>
<dbReference type="PANTHER" id="PTHR33048:SF158">
    <property type="entry name" value="MEMBRANE PROTEIN PTH11-LIKE, PUTATIVE-RELATED"/>
    <property type="match status" value="1"/>
</dbReference>
<reference evidence="8" key="1">
    <citation type="journal article" date="2020" name="Stud. Mycol.">
        <title>101 Dothideomycetes genomes: a test case for predicting lifestyles and emergence of pathogens.</title>
        <authorList>
            <person name="Haridas S."/>
            <person name="Albert R."/>
            <person name="Binder M."/>
            <person name="Bloem J."/>
            <person name="Labutti K."/>
            <person name="Salamov A."/>
            <person name="Andreopoulos B."/>
            <person name="Baker S."/>
            <person name="Barry K."/>
            <person name="Bills G."/>
            <person name="Bluhm B."/>
            <person name="Cannon C."/>
            <person name="Castanera R."/>
            <person name="Culley D."/>
            <person name="Daum C."/>
            <person name="Ezra D."/>
            <person name="Gonzalez J."/>
            <person name="Henrissat B."/>
            <person name="Kuo A."/>
            <person name="Liang C."/>
            <person name="Lipzen A."/>
            <person name="Lutzoni F."/>
            <person name="Magnuson J."/>
            <person name="Mondo S."/>
            <person name="Nolan M."/>
            <person name="Ohm R."/>
            <person name="Pangilinan J."/>
            <person name="Park H.-J."/>
            <person name="Ramirez L."/>
            <person name="Alfaro M."/>
            <person name="Sun H."/>
            <person name="Tritt A."/>
            <person name="Yoshinaga Y."/>
            <person name="Zwiers L.-H."/>
            <person name="Turgeon B."/>
            <person name="Goodwin S."/>
            <person name="Spatafora J."/>
            <person name="Crous P."/>
            <person name="Grigoriev I."/>
        </authorList>
    </citation>
    <scope>NUCLEOTIDE SEQUENCE</scope>
    <source>
        <strain evidence="8">Tuck. ex Michener</strain>
    </source>
</reference>
<dbReference type="Proteomes" id="UP000800092">
    <property type="component" value="Unassembled WGS sequence"/>
</dbReference>
<evidence type="ECO:0000256" key="2">
    <source>
        <dbReference type="ARBA" id="ARBA00022692"/>
    </source>
</evidence>
<dbReference type="PANTHER" id="PTHR33048">
    <property type="entry name" value="PTH11-LIKE INTEGRAL MEMBRANE PROTEIN (AFU_ORTHOLOGUE AFUA_5G11245)"/>
    <property type="match status" value="1"/>
</dbReference>
<gene>
    <name evidence="8" type="ORF">EV356DRAFT_537812</name>
</gene>
<keyword evidence="4 6" id="KW-0472">Membrane</keyword>
<evidence type="ECO:0000256" key="4">
    <source>
        <dbReference type="ARBA" id="ARBA00023136"/>
    </source>
</evidence>